<dbReference type="CDD" id="cd00201">
    <property type="entry name" value="WW"/>
    <property type="match status" value="1"/>
</dbReference>
<feature type="compositionally biased region" description="Basic and acidic residues" evidence="1">
    <location>
        <begin position="404"/>
        <end position="432"/>
    </location>
</feature>
<feature type="compositionally biased region" description="Pro residues" evidence="1">
    <location>
        <begin position="206"/>
        <end position="230"/>
    </location>
</feature>
<feature type="region of interest" description="Disordered" evidence="1">
    <location>
        <begin position="1"/>
        <end position="49"/>
    </location>
</feature>
<dbReference type="AlphaFoldDB" id="A0A8S4G7C1"/>
<feature type="region of interest" description="Disordered" evidence="1">
    <location>
        <begin position="769"/>
        <end position="815"/>
    </location>
</feature>
<dbReference type="EMBL" id="CAJHNJ030000145">
    <property type="protein sequence ID" value="CAG9136536.1"/>
    <property type="molecule type" value="Genomic_DNA"/>
</dbReference>
<feature type="compositionally biased region" description="Pro residues" evidence="1">
    <location>
        <begin position="720"/>
        <end position="745"/>
    </location>
</feature>
<comment type="caution">
    <text evidence="3">The sequence shown here is derived from an EMBL/GenBank/DDBJ whole genome shotgun (WGS) entry which is preliminary data.</text>
</comment>
<feature type="compositionally biased region" description="Basic and acidic residues" evidence="1">
    <location>
        <begin position="271"/>
        <end position="284"/>
    </location>
</feature>
<feature type="region of interest" description="Disordered" evidence="1">
    <location>
        <begin position="404"/>
        <end position="452"/>
    </location>
</feature>
<evidence type="ECO:0000256" key="1">
    <source>
        <dbReference type="SAM" id="MobiDB-lite"/>
    </source>
</evidence>
<evidence type="ECO:0000313" key="4">
    <source>
        <dbReference type="Proteomes" id="UP000653454"/>
    </source>
</evidence>
<dbReference type="Pfam" id="PF00397">
    <property type="entry name" value="WW"/>
    <property type="match status" value="1"/>
</dbReference>
<feature type="region of interest" description="Disordered" evidence="1">
    <location>
        <begin position="133"/>
        <end position="309"/>
    </location>
</feature>
<feature type="region of interest" description="Disordered" evidence="1">
    <location>
        <begin position="341"/>
        <end position="368"/>
    </location>
</feature>
<dbReference type="PANTHER" id="PTHR48148">
    <property type="entry name" value="KERATINOCYTE PROLINE-RICH PROTEIN"/>
    <property type="match status" value="1"/>
</dbReference>
<feature type="compositionally biased region" description="Basic residues" evidence="1">
    <location>
        <begin position="782"/>
        <end position="798"/>
    </location>
</feature>
<dbReference type="SUPFAM" id="SSF51045">
    <property type="entry name" value="WW domain"/>
    <property type="match status" value="1"/>
</dbReference>
<feature type="compositionally biased region" description="Low complexity" evidence="1">
    <location>
        <begin position="39"/>
        <end position="49"/>
    </location>
</feature>
<name>A0A8S4G7C1_PLUXY</name>
<dbReference type="InterPro" id="IPR036020">
    <property type="entry name" value="WW_dom_sf"/>
</dbReference>
<feature type="region of interest" description="Disordered" evidence="1">
    <location>
        <begin position="692"/>
        <end position="755"/>
    </location>
</feature>
<feature type="domain" description="WW" evidence="2">
    <location>
        <begin position="65"/>
        <end position="94"/>
    </location>
</feature>
<accession>A0A8S4G7C1</accession>
<dbReference type="PROSITE" id="PS50020">
    <property type="entry name" value="WW_DOMAIN_2"/>
    <property type="match status" value="1"/>
</dbReference>
<protein>
    <submittedName>
        <fullName evidence="3">(diamondback moth) hypothetical protein</fullName>
    </submittedName>
</protein>
<dbReference type="InterPro" id="IPR001202">
    <property type="entry name" value="WW_dom"/>
</dbReference>
<dbReference type="PANTHER" id="PTHR48148:SF3">
    <property type="entry name" value="KERATINOCYTE PROLINE-RICH PROTEIN"/>
    <property type="match status" value="1"/>
</dbReference>
<dbReference type="Gene3D" id="2.20.70.10">
    <property type="match status" value="1"/>
</dbReference>
<reference evidence="3" key="1">
    <citation type="submission" date="2020-11" db="EMBL/GenBank/DDBJ databases">
        <authorList>
            <person name="Whiteford S."/>
        </authorList>
    </citation>
    <scope>NUCLEOTIDE SEQUENCE</scope>
</reference>
<feature type="compositionally biased region" description="Basic and acidic residues" evidence="1">
    <location>
        <begin position="24"/>
        <end position="37"/>
    </location>
</feature>
<feature type="compositionally biased region" description="Low complexity" evidence="1">
    <location>
        <begin position="146"/>
        <end position="167"/>
    </location>
</feature>
<evidence type="ECO:0000259" key="2">
    <source>
        <dbReference type="PROSITE" id="PS50020"/>
    </source>
</evidence>
<feature type="compositionally biased region" description="Basic and acidic residues" evidence="1">
    <location>
        <begin position="746"/>
        <end position="755"/>
    </location>
</feature>
<keyword evidence="4" id="KW-1185">Reference proteome</keyword>
<gene>
    <name evidence="3" type="ORF">PLXY2_LOCUS14785</name>
</gene>
<sequence length="902" mass="99340">MSKANPLSGLLAHYGDSDDDSEDEGPRSSKMRSDLYSKEAGAAVEEAATEPAAATVHPAPVPHCPWSACYDEASGYTYYWNQFTNAVTWEAPPEYLLALKLAQQQLTVTGSAEVSAEEWQLYQQALADKQKTQASTTTIAKPPAISNSSKTAANNAKNTKKQAANGKPGKRKPPFESDSEDEKIELITSYYHSDSDSNDETTSPVKKPPAPAAGPTPKPTSKPKPQPDTPRPAKNPFKKQRTKPVEYGPPLPPNQEYTVPIGPELPPELVVEMKPKSPEKKEVVEVLVPQKSPEIEQKKSPTLSIDNDDDDELLKKLKDKAKLLEKLGGELPSELQQIIKDEKSSGNASPVVKNIDENSNNSKSTIDTNIDDLLEEIEKKEMPKISKAKVKIDIFDDDTKVDENLEKGLDSGKSTPKELSRSSTPSREEEIKPLFPSSQAITEEPPKILFPSSANIEETPVELGSPKPEIAPEIVAEKKGANIYLMGTDEAIEKPGRKKLRISNSVLPERKKIEVPSYTTKYSQVIDGFAGERTGLGFSQNDGEFTEPKKAVAYGGMMFTKGEVLNEDKKDEEMEDLIELLDAKLKFLNQQQPYAVTPVQEMTIQMQTLVAAHLQQSISPGYLRRWLAAAAASLARLEAAAAPPGWTCRFHRWPVVNLAEDLHLRSNLLLVSVLRKLSQARYEYRRDNDGLTQWEYPAGADDMDICTTPPPPPPDDKEPPLPAAPPPPLPPARVATPPPPAWGPEPEPKPEPKKEIGDELLSFYNDIASLDAPPAPAPPPPRPRRPRGRPAPSRRRPGRGSWRDTRGSRRKLRGRSLRNKSRLVLIGVDLLCNGSMEAVQMLSSLSSLVMNRGFIHMSPKENINRQFGSSKVKISASMGMKHKSVSSLVAKWQQVADEIHSD</sequence>
<evidence type="ECO:0000313" key="3">
    <source>
        <dbReference type="EMBL" id="CAG9136536.1"/>
    </source>
</evidence>
<feature type="compositionally biased region" description="Polar residues" evidence="1">
    <location>
        <begin position="357"/>
        <end position="368"/>
    </location>
</feature>
<dbReference type="Proteomes" id="UP000653454">
    <property type="component" value="Unassembled WGS sequence"/>
</dbReference>
<proteinExistence type="predicted"/>
<organism evidence="3 4">
    <name type="scientific">Plutella xylostella</name>
    <name type="common">Diamondback moth</name>
    <name type="synonym">Plutella maculipennis</name>
    <dbReference type="NCBI Taxonomy" id="51655"/>
    <lineage>
        <taxon>Eukaryota</taxon>
        <taxon>Metazoa</taxon>
        <taxon>Ecdysozoa</taxon>
        <taxon>Arthropoda</taxon>
        <taxon>Hexapoda</taxon>
        <taxon>Insecta</taxon>
        <taxon>Pterygota</taxon>
        <taxon>Neoptera</taxon>
        <taxon>Endopterygota</taxon>
        <taxon>Lepidoptera</taxon>
        <taxon>Glossata</taxon>
        <taxon>Ditrysia</taxon>
        <taxon>Yponomeutoidea</taxon>
        <taxon>Plutellidae</taxon>
        <taxon>Plutella</taxon>
    </lineage>
</organism>
<dbReference type="SMART" id="SM00456">
    <property type="entry name" value="WW"/>
    <property type="match status" value="1"/>
</dbReference>